<gene>
    <name evidence="1" type="ORF">EJK17_09890</name>
</gene>
<dbReference type="AlphaFoldDB" id="A0A437SSW9"/>
<comment type="caution">
    <text evidence="1">The sequence shown here is derived from an EMBL/GenBank/DDBJ whole genome shotgun (WGS) entry which is preliminary data.</text>
</comment>
<keyword evidence="2" id="KW-1185">Reference proteome</keyword>
<organism evidence="1 2">
    <name type="scientific">Lactobacillus xujianguonis</name>
    <dbReference type="NCBI Taxonomy" id="2495899"/>
    <lineage>
        <taxon>Bacteria</taxon>
        <taxon>Bacillati</taxon>
        <taxon>Bacillota</taxon>
        <taxon>Bacilli</taxon>
        <taxon>Lactobacillales</taxon>
        <taxon>Lactobacillaceae</taxon>
        <taxon>Lactobacillus</taxon>
    </lineage>
</organism>
<dbReference type="RefSeq" id="WP_127796394.1">
    <property type="nucleotide sequence ID" value="NZ_ML136902.1"/>
</dbReference>
<accession>A0A437SSW9</accession>
<proteinExistence type="predicted"/>
<evidence type="ECO:0000313" key="2">
    <source>
        <dbReference type="Proteomes" id="UP000288291"/>
    </source>
</evidence>
<evidence type="ECO:0000313" key="1">
    <source>
        <dbReference type="EMBL" id="RVU70031.1"/>
    </source>
</evidence>
<protein>
    <submittedName>
        <fullName evidence="1">Uncharacterized protein</fullName>
    </submittedName>
</protein>
<reference evidence="1 2" key="1">
    <citation type="submission" date="2018-12" db="EMBL/GenBank/DDBJ databases">
        <authorList>
            <person name="Meng J."/>
        </authorList>
    </citation>
    <scope>NUCLEOTIDE SEQUENCE [LARGE SCALE GENOMIC DNA]</scope>
    <source>
        <strain evidence="1 2">HT111-2</strain>
    </source>
</reference>
<name>A0A437SSW9_9LACO</name>
<dbReference type="EMBL" id="RXIA01000034">
    <property type="protein sequence ID" value="RVU70031.1"/>
    <property type="molecule type" value="Genomic_DNA"/>
</dbReference>
<sequence>MPWDQFKEKFKTVEYDSGYGGQGLASDLIVFLKDGCWLERHEYDGAEWWELKGKIVKNVQGKPFKVIQDELRWDILKEMNKGI</sequence>
<dbReference type="Proteomes" id="UP000288291">
    <property type="component" value="Unassembled WGS sequence"/>
</dbReference>